<evidence type="ECO:0000313" key="2">
    <source>
        <dbReference type="Proteomes" id="UP001367508"/>
    </source>
</evidence>
<proteinExistence type="predicted"/>
<keyword evidence="2" id="KW-1185">Reference proteome</keyword>
<sequence length="169" mass="18761">MRSRPKHSPCFVGQAFDSVPWRGIGIQAYLIGWDVIGPAAVAVRAIAFFLEFDSSKPYIPYSPHIQGGLLDFYFSPRLTVLPPVIESAPNPSSEASLPLKSNCFFCRWIENPRKVVARVPGRSPLAAKGHLGIVRLRSVKAGHHEERFYCWLPIALRLLGILSGEPRLA</sequence>
<gene>
    <name evidence="1" type="ORF">VNO77_50420</name>
</gene>
<evidence type="ECO:0000313" key="1">
    <source>
        <dbReference type="EMBL" id="KAK7296345.1"/>
    </source>
</evidence>
<dbReference type="Proteomes" id="UP001367508">
    <property type="component" value="Unassembled WGS sequence"/>
</dbReference>
<accession>A0AAN9PEP9</accession>
<protein>
    <submittedName>
        <fullName evidence="1">Uncharacterized protein</fullName>
    </submittedName>
</protein>
<dbReference type="EMBL" id="JAYMYQ010000075">
    <property type="protein sequence ID" value="KAK7296345.1"/>
    <property type="molecule type" value="Genomic_DNA"/>
</dbReference>
<name>A0AAN9PEP9_CANGL</name>
<dbReference type="AlphaFoldDB" id="A0AAN9PEP9"/>
<comment type="caution">
    <text evidence="1">The sequence shown here is derived from an EMBL/GenBank/DDBJ whole genome shotgun (WGS) entry which is preliminary data.</text>
</comment>
<organism evidence="1 2">
    <name type="scientific">Canavalia gladiata</name>
    <name type="common">Sword bean</name>
    <name type="synonym">Dolichos gladiatus</name>
    <dbReference type="NCBI Taxonomy" id="3824"/>
    <lineage>
        <taxon>Eukaryota</taxon>
        <taxon>Viridiplantae</taxon>
        <taxon>Streptophyta</taxon>
        <taxon>Embryophyta</taxon>
        <taxon>Tracheophyta</taxon>
        <taxon>Spermatophyta</taxon>
        <taxon>Magnoliopsida</taxon>
        <taxon>eudicotyledons</taxon>
        <taxon>Gunneridae</taxon>
        <taxon>Pentapetalae</taxon>
        <taxon>rosids</taxon>
        <taxon>fabids</taxon>
        <taxon>Fabales</taxon>
        <taxon>Fabaceae</taxon>
        <taxon>Papilionoideae</taxon>
        <taxon>50 kb inversion clade</taxon>
        <taxon>NPAAA clade</taxon>
        <taxon>indigoferoid/millettioid clade</taxon>
        <taxon>Phaseoleae</taxon>
        <taxon>Canavalia</taxon>
    </lineage>
</organism>
<reference evidence="1 2" key="1">
    <citation type="submission" date="2024-01" db="EMBL/GenBank/DDBJ databases">
        <title>The genomes of 5 underutilized Papilionoideae crops provide insights into root nodulation and disease resistanc.</title>
        <authorList>
            <person name="Jiang F."/>
        </authorList>
    </citation>
    <scope>NUCLEOTIDE SEQUENCE [LARGE SCALE GENOMIC DNA]</scope>
    <source>
        <strain evidence="1">LVBAO_FW01</strain>
        <tissue evidence="1">Leaves</tissue>
    </source>
</reference>